<sequence length="190" mass="21360">MTQRASSLAGVPVFIETNGFLLRSLTPSDVSASFLAWMNGSEMMEGLNLPPLNFTHAQLAEYIARFDNLHNYFIGIFDKQNGNRLVGFYTIDVNLTHRVGNITAGVGEPGYVGKTVLWATIDALLDHFYTYRDLYKVVARILARNRRMLFCFVKNPRFVLEATLKGECQAPNGDRVDILIFSSFQPEVGE</sequence>
<dbReference type="InterPro" id="IPR000182">
    <property type="entry name" value="GNAT_dom"/>
</dbReference>
<keyword evidence="3" id="KW-1185">Reference proteome</keyword>
<evidence type="ECO:0000313" key="2">
    <source>
        <dbReference type="EMBL" id="GKX53890.1"/>
    </source>
</evidence>
<dbReference type="GO" id="GO:0016747">
    <property type="term" value="F:acyltransferase activity, transferring groups other than amino-acyl groups"/>
    <property type="evidence" value="ECO:0007669"/>
    <property type="project" value="InterPro"/>
</dbReference>
<dbReference type="EMBL" id="BRLH01000001">
    <property type="protein sequence ID" value="GKX53890.1"/>
    <property type="molecule type" value="Genomic_DNA"/>
</dbReference>
<dbReference type="SUPFAM" id="SSF55729">
    <property type="entry name" value="Acyl-CoA N-acyltransferases (Nat)"/>
    <property type="match status" value="1"/>
</dbReference>
<reference evidence="2" key="1">
    <citation type="submission" date="2022-06" db="EMBL/GenBank/DDBJ databases">
        <title>Draft genome sequences of Leminorella grimontii str. JCM5902.</title>
        <authorList>
            <person name="Wakabayashi Y."/>
            <person name="Kojima K."/>
        </authorList>
    </citation>
    <scope>NUCLEOTIDE SEQUENCE</scope>
    <source>
        <strain evidence="2">JCM 5902</strain>
    </source>
</reference>
<protein>
    <recommendedName>
        <fullName evidence="1">N-acetyltransferase domain-containing protein</fullName>
    </recommendedName>
</protein>
<organism evidence="2 3">
    <name type="scientific">Leminorella grimontii</name>
    <dbReference type="NCBI Taxonomy" id="82981"/>
    <lineage>
        <taxon>Bacteria</taxon>
        <taxon>Pseudomonadati</taxon>
        <taxon>Pseudomonadota</taxon>
        <taxon>Gammaproteobacteria</taxon>
        <taxon>Enterobacterales</taxon>
        <taxon>Budviciaceae</taxon>
        <taxon>Leminorella</taxon>
    </lineage>
</organism>
<accession>A0AAV5MW54</accession>
<evidence type="ECO:0000259" key="1">
    <source>
        <dbReference type="Pfam" id="PF13302"/>
    </source>
</evidence>
<dbReference type="AlphaFoldDB" id="A0AAV5MW54"/>
<proteinExistence type="predicted"/>
<evidence type="ECO:0000313" key="3">
    <source>
        <dbReference type="Proteomes" id="UP001058124"/>
    </source>
</evidence>
<dbReference type="InterPro" id="IPR016181">
    <property type="entry name" value="Acyl_CoA_acyltransferase"/>
</dbReference>
<dbReference type="Proteomes" id="UP001058124">
    <property type="component" value="Unassembled WGS sequence"/>
</dbReference>
<comment type="caution">
    <text evidence="2">The sequence shown here is derived from an EMBL/GenBank/DDBJ whole genome shotgun (WGS) entry which is preliminary data.</text>
</comment>
<feature type="domain" description="N-acetyltransferase" evidence="1">
    <location>
        <begin position="21"/>
        <end position="148"/>
    </location>
</feature>
<dbReference type="Pfam" id="PF13302">
    <property type="entry name" value="Acetyltransf_3"/>
    <property type="match status" value="1"/>
</dbReference>
<dbReference type="Gene3D" id="3.40.630.30">
    <property type="match status" value="1"/>
</dbReference>
<gene>
    <name evidence="2" type="ORF">SOASR030_00020</name>
</gene>
<name>A0AAV5MW54_9GAMM</name>
<dbReference type="RefSeq" id="WP_027275866.1">
    <property type="nucleotide sequence ID" value="NZ_BRLH01000001.1"/>
</dbReference>